<evidence type="ECO:0000256" key="3">
    <source>
        <dbReference type="ARBA" id="ARBA00022692"/>
    </source>
</evidence>
<feature type="transmembrane region" description="Helical" evidence="6">
    <location>
        <begin position="243"/>
        <end position="271"/>
    </location>
</feature>
<dbReference type="PANTHER" id="PTHR21716:SF15">
    <property type="entry name" value="TRANSPORT PROTEIN YRRI-RELATED"/>
    <property type="match status" value="1"/>
</dbReference>
<keyword evidence="5 6" id="KW-0472">Membrane</keyword>
<organism evidence="7 8">
    <name type="scientific">Bacillus chungangensis</name>
    <dbReference type="NCBI Taxonomy" id="587633"/>
    <lineage>
        <taxon>Bacteria</taxon>
        <taxon>Bacillati</taxon>
        <taxon>Bacillota</taxon>
        <taxon>Bacilli</taxon>
        <taxon>Bacillales</taxon>
        <taxon>Bacillaceae</taxon>
        <taxon>Bacillus</taxon>
    </lineage>
</organism>
<name>A0ABT9WN95_9BACI</name>
<feature type="transmembrane region" description="Helical" evidence="6">
    <location>
        <begin position="157"/>
        <end position="179"/>
    </location>
</feature>
<comment type="similarity">
    <text evidence="2">Belongs to the autoinducer-2 exporter (AI-2E) (TC 2.A.86) family.</text>
</comment>
<reference evidence="7 8" key="1">
    <citation type="submission" date="2023-07" db="EMBL/GenBank/DDBJ databases">
        <title>Genomic Encyclopedia of Type Strains, Phase IV (KMG-IV): sequencing the most valuable type-strain genomes for metagenomic binning, comparative biology and taxonomic classification.</title>
        <authorList>
            <person name="Goeker M."/>
        </authorList>
    </citation>
    <scope>NUCLEOTIDE SEQUENCE [LARGE SCALE GENOMIC DNA]</scope>
    <source>
        <strain evidence="7 8">DSM 23837</strain>
    </source>
</reference>
<feature type="transmembrane region" description="Helical" evidence="6">
    <location>
        <begin position="220"/>
        <end position="237"/>
    </location>
</feature>
<evidence type="ECO:0000256" key="1">
    <source>
        <dbReference type="ARBA" id="ARBA00004141"/>
    </source>
</evidence>
<feature type="transmembrane region" description="Helical" evidence="6">
    <location>
        <begin position="313"/>
        <end position="343"/>
    </location>
</feature>
<evidence type="ECO:0000256" key="4">
    <source>
        <dbReference type="ARBA" id="ARBA00022989"/>
    </source>
</evidence>
<evidence type="ECO:0000256" key="5">
    <source>
        <dbReference type="ARBA" id="ARBA00023136"/>
    </source>
</evidence>
<dbReference type="EMBL" id="JAUSTT010000001">
    <property type="protein sequence ID" value="MDQ0174255.1"/>
    <property type="molecule type" value="Genomic_DNA"/>
</dbReference>
<protein>
    <submittedName>
        <fullName evidence="7">PurR-regulated permease PerM</fullName>
    </submittedName>
</protein>
<evidence type="ECO:0000313" key="7">
    <source>
        <dbReference type="EMBL" id="MDQ0174255.1"/>
    </source>
</evidence>
<sequence>MNRSWIQLLYKLGIVFLLLLILYIGMLLKPFWFPVLRLIVISLTPFFIAGFITYLFHPIVDRLYSAGINRVIAILIIYTLFFGGIGYGLYRGIPIFIEQIKDFTEHIPTFARQYQNWLSALYAETSHWPDGIQEQIDKGIERIEQKTNTFFTKVSNYLLNFADDLIMLAIIPFISFYLLKDIDKVKQTAWYLTPKNWRTRLFRFASDVNDSLGAYIRGQLFVCLLIGVAATVIFWLLKIKYSIVLGAIIGITNVIPYFGPLIGAIPALLIAATMSTKYVYLVAFIVLVLQFVEGNILSPFIVGKSLNMHPLFIIAALIIGGEIGGVIGLIVAVPIAAIIKIALLHGLTHFSRK</sequence>
<dbReference type="Pfam" id="PF01594">
    <property type="entry name" value="AI-2E_transport"/>
    <property type="match status" value="1"/>
</dbReference>
<evidence type="ECO:0000256" key="6">
    <source>
        <dbReference type="SAM" id="Phobius"/>
    </source>
</evidence>
<dbReference type="Proteomes" id="UP001223586">
    <property type="component" value="Unassembled WGS sequence"/>
</dbReference>
<feature type="transmembrane region" description="Helical" evidence="6">
    <location>
        <begin position="38"/>
        <end position="56"/>
    </location>
</feature>
<dbReference type="PANTHER" id="PTHR21716">
    <property type="entry name" value="TRANSMEMBRANE PROTEIN"/>
    <property type="match status" value="1"/>
</dbReference>
<evidence type="ECO:0000256" key="2">
    <source>
        <dbReference type="ARBA" id="ARBA00009773"/>
    </source>
</evidence>
<evidence type="ECO:0000313" key="8">
    <source>
        <dbReference type="Proteomes" id="UP001223586"/>
    </source>
</evidence>
<feature type="transmembrane region" description="Helical" evidence="6">
    <location>
        <begin position="68"/>
        <end position="90"/>
    </location>
</feature>
<comment type="caution">
    <text evidence="7">The sequence shown here is derived from an EMBL/GenBank/DDBJ whole genome shotgun (WGS) entry which is preliminary data.</text>
</comment>
<feature type="transmembrane region" description="Helical" evidence="6">
    <location>
        <begin position="278"/>
        <end position="301"/>
    </location>
</feature>
<comment type="subcellular location">
    <subcellularLocation>
        <location evidence="1">Membrane</location>
        <topology evidence="1">Multi-pass membrane protein</topology>
    </subcellularLocation>
</comment>
<proteinExistence type="inferred from homology"/>
<keyword evidence="3 6" id="KW-0812">Transmembrane</keyword>
<gene>
    <name evidence="7" type="ORF">J2S08_000086</name>
</gene>
<dbReference type="RefSeq" id="WP_307225578.1">
    <property type="nucleotide sequence ID" value="NZ_JAUSTT010000001.1"/>
</dbReference>
<keyword evidence="4 6" id="KW-1133">Transmembrane helix</keyword>
<accession>A0ABT9WN95</accession>
<keyword evidence="8" id="KW-1185">Reference proteome</keyword>
<dbReference type="InterPro" id="IPR002549">
    <property type="entry name" value="AI-2E-like"/>
</dbReference>
<feature type="transmembrane region" description="Helical" evidence="6">
    <location>
        <begin position="12"/>
        <end position="32"/>
    </location>
</feature>